<dbReference type="OrthoDB" id="10623129at2759"/>
<dbReference type="EMBL" id="JAACNH010000009">
    <property type="protein sequence ID" value="KAG8432182.1"/>
    <property type="molecule type" value="Genomic_DNA"/>
</dbReference>
<dbReference type="AlphaFoldDB" id="A0A8T2IJK1"/>
<name>A0A8T2IJK1_9PIPI</name>
<evidence type="ECO:0000313" key="1">
    <source>
        <dbReference type="EMBL" id="KAG8432182.1"/>
    </source>
</evidence>
<sequence length="108" mass="11964">MGGPMGEERVSGAPMNPCAQWVVGPHCVQVAQSVRPPRAGHSLSSAPFSCTVVVEWLYSPWAIRCRASPFLSPEAFLILALLFWNQILIWDSLRFSSWANVCRLCSVM</sequence>
<protein>
    <submittedName>
        <fullName evidence="1">Uncharacterized protein</fullName>
    </submittedName>
</protein>
<reference evidence="1" key="1">
    <citation type="thesis" date="2020" institute="ProQuest LLC" country="789 East Eisenhower Parkway, Ann Arbor, MI, USA">
        <title>Comparative Genomics and Chromosome Evolution.</title>
        <authorList>
            <person name="Mudd A.B."/>
        </authorList>
    </citation>
    <scope>NUCLEOTIDE SEQUENCE</scope>
    <source>
        <strain evidence="1">Female2</strain>
        <tissue evidence="1">Blood</tissue>
    </source>
</reference>
<dbReference type="Proteomes" id="UP000812440">
    <property type="component" value="Chromosome 9"/>
</dbReference>
<proteinExistence type="predicted"/>
<evidence type="ECO:0000313" key="2">
    <source>
        <dbReference type="Proteomes" id="UP000812440"/>
    </source>
</evidence>
<keyword evidence="2" id="KW-1185">Reference proteome</keyword>
<organism evidence="1 2">
    <name type="scientific">Hymenochirus boettgeri</name>
    <name type="common">Congo dwarf clawed frog</name>
    <dbReference type="NCBI Taxonomy" id="247094"/>
    <lineage>
        <taxon>Eukaryota</taxon>
        <taxon>Metazoa</taxon>
        <taxon>Chordata</taxon>
        <taxon>Craniata</taxon>
        <taxon>Vertebrata</taxon>
        <taxon>Euteleostomi</taxon>
        <taxon>Amphibia</taxon>
        <taxon>Batrachia</taxon>
        <taxon>Anura</taxon>
        <taxon>Pipoidea</taxon>
        <taxon>Pipidae</taxon>
        <taxon>Pipinae</taxon>
        <taxon>Hymenochirus</taxon>
    </lineage>
</organism>
<gene>
    <name evidence="1" type="ORF">GDO86_016717</name>
</gene>
<comment type="caution">
    <text evidence="1">The sequence shown here is derived from an EMBL/GenBank/DDBJ whole genome shotgun (WGS) entry which is preliminary data.</text>
</comment>
<accession>A0A8T2IJK1</accession>